<sequence>MNKASFSIENYKFDKVMIDLTKQKTNDIFVDFKPHGVFNSNDSTYELTFNFTALDSQESTDPFVEIQCVGIFKFENVSALAEIPSFFFKNSIAILFPFLRAFVSIVTVQANIKPIMLPTMNLTSLEEPLKENTIEIQA</sequence>
<comment type="caution">
    <text evidence="5">The sequence shown here is derived from an EMBL/GenBank/DDBJ whole genome shotgun (WGS) entry which is preliminary data.</text>
</comment>
<dbReference type="Proteomes" id="UP000295278">
    <property type="component" value="Unassembled WGS sequence"/>
</dbReference>
<dbReference type="Pfam" id="PF02556">
    <property type="entry name" value="SecB"/>
    <property type="match status" value="1"/>
</dbReference>
<dbReference type="GO" id="GO:0051262">
    <property type="term" value="P:protein tetramerization"/>
    <property type="evidence" value="ECO:0007669"/>
    <property type="project" value="InterPro"/>
</dbReference>
<dbReference type="InterPro" id="IPR035958">
    <property type="entry name" value="SecB-like_sf"/>
</dbReference>
<evidence type="ECO:0000313" key="6">
    <source>
        <dbReference type="Proteomes" id="UP000295278"/>
    </source>
</evidence>
<dbReference type="GO" id="GO:0051082">
    <property type="term" value="F:unfolded protein binding"/>
    <property type="evidence" value="ECO:0007669"/>
    <property type="project" value="InterPro"/>
</dbReference>
<keyword evidence="4" id="KW-0811">Translocation</keyword>
<dbReference type="RefSeq" id="WP_131908169.1">
    <property type="nucleotide sequence ID" value="NZ_SMFM01000001.1"/>
</dbReference>
<dbReference type="OrthoDB" id="983047at2"/>
<evidence type="ECO:0000256" key="2">
    <source>
        <dbReference type="ARBA" id="ARBA00022448"/>
    </source>
</evidence>
<protein>
    <recommendedName>
        <fullName evidence="7">Preprotein translocase subunit SecB</fullName>
    </recommendedName>
</protein>
<dbReference type="SUPFAM" id="SSF54611">
    <property type="entry name" value="SecB-like"/>
    <property type="match status" value="1"/>
</dbReference>
<dbReference type="Gene3D" id="3.10.420.10">
    <property type="entry name" value="SecB-like"/>
    <property type="match status" value="1"/>
</dbReference>
<evidence type="ECO:0008006" key="7">
    <source>
        <dbReference type="Google" id="ProtNLM"/>
    </source>
</evidence>
<comment type="similarity">
    <text evidence="1">Belongs to the SecB family.</text>
</comment>
<name>A0A4R5B1D0_9FLAO</name>
<evidence type="ECO:0000256" key="1">
    <source>
        <dbReference type="ARBA" id="ARBA00009990"/>
    </source>
</evidence>
<organism evidence="5 6">
    <name type="scientific">Flavobacterium caseinilyticum</name>
    <dbReference type="NCBI Taxonomy" id="2541732"/>
    <lineage>
        <taxon>Bacteria</taxon>
        <taxon>Pseudomonadati</taxon>
        <taxon>Bacteroidota</taxon>
        <taxon>Flavobacteriia</taxon>
        <taxon>Flavobacteriales</taxon>
        <taxon>Flavobacteriaceae</taxon>
        <taxon>Flavobacterium</taxon>
    </lineage>
</organism>
<gene>
    <name evidence="5" type="ORF">E0F89_01885</name>
</gene>
<evidence type="ECO:0000256" key="3">
    <source>
        <dbReference type="ARBA" id="ARBA00022927"/>
    </source>
</evidence>
<dbReference type="GO" id="GO:0015031">
    <property type="term" value="P:protein transport"/>
    <property type="evidence" value="ECO:0007669"/>
    <property type="project" value="UniProtKB-KW"/>
</dbReference>
<accession>A0A4R5B1D0</accession>
<dbReference type="AlphaFoldDB" id="A0A4R5B1D0"/>
<reference evidence="5 6" key="1">
    <citation type="submission" date="2019-03" db="EMBL/GenBank/DDBJ databases">
        <title>Flavobacterium AT-3-2 sp. nov., isolated from arctic soil.</title>
        <authorList>
            <person name="Chaudhary D.K."/>
        </authorList>
    </citation>
    <scope>NUCLEOTIDE SEQUENCE [LARGE SCALE GENOMIC DNA]</scope>
    <source>
        <strain evidence="5 6">AT-3-2</strain>
    </source>
</reference>
<keyword evidence="6" id="KW-1185">Reference proteome</keyword>
<evidence type="ECO:0000313" key="5">
    <source>
        <dbReference type="EMBL" id="TDD78409.1"/>
    </source>
</evidence>
<evidence type="ECO:0000256" key="4">
    <source>
        <dbReference type="ARBA" id="ARBA00023010"/>
    </source>
</evidence>
<proteinExistence type="inferred from homology"/>
<dbReference type="InterPro" id="IPR003708">
    <property type="entry name" value="SecB"/>
</dbReference>
<dbReference type="EMBL" id="SMFM01000001">
    <property type="protein sequence ID" value="TDD78409.1"/>
    <property type="molecule type" value="Genomic_DNA"/>
</dbReference>
<keyword evidence="2" id="KW-0813">Transport</keyword>
<keyword evidence="3" id="KW-0653">Protein transport</keyword>